<reference evidence="1 2" key="1">
    <citation type="submission" date="2023-03" db="EMBL/GenBank/DDBJ databases">
        <title>WGS of Gossypium arboreum.</title>
        <authorList>
            <person name="Yu D."/>
        </authorList>
    </citation>
    <scope>NUCLEOTIDE SEQUENCE [LARGE SCALE GENOMIC DNA]</scope>
    <source>
        <tissue evidence="1">Leaf</tissue>
    </source>
</reference>
<organism evidence="1 2">
    <name type="scientific">Gossypium arboreum</name>
    <name type="common">Tree cotton</name>
    <name type="synonym">Gossypium nanking</name>
    <dbReference type="NCBI Taxonomy" id="29729"/>
    <lineage>
        <taxon>Eukaryota</taxon>
        <taxon>Viridiplantae</taxon>
        <taxon>Streptophyta</taxon>
        <taxon>Embryophyta</taxon>
        <taxon>Tracheophyta</taxon>
        <taxon>Spermatophyta</taxon>
        <taxon>Magnoliopsida</taxon>
        <taxon>eudicotyledons</taxon>
        <taxon>Gunneridae</taxon>
        <taxon>Pentapetalae</taxon>
        <taxon>rosids</taxon>
        <taxon>malvids</taxon>
        <taxon>Malvales</taxon>
        <taxon>Malvaceae</taxon>
        <taxon>Malvoideae</taxon>
        <taxon>Gossypium</taxon>
    </lineage>
</organism>
<protein>
    <submittedName>
        <fullName evidence="1">Uncharacterized protein</fullName>
    </submittedName>
</protein>
<keyword evidence="2" id="KW-1185">Reference proteome</keyword>
<comment type="caution">
    <text evidence="1">The sequence shown here is derived from an EMBL/GenBank/DDBJ whole genome shotgun (WGS) entry which is preliminary data.</text>
</comment>
<dbReference type="InterPro" id="IPR044824">
    <property type="entry name" value="MAIN-like"/>
</dbReference>
<evidence type="ECO:0000313" key="1">
    <source>
        <dbReference type="EMBL" id="KAK5810674.1"/>
    </source>
</evidence>
<dbReference type="PANTHER" id="PTHR46033">
    <property type="entry name" value="PROTEIN MAIN-LIKE 2"/>
    <property type="match status" value="1"/>
</dbReference>
<dbReference type="PANTHER" id="PTHR46033:SF8">
    <property type="entry name" value="PROTEIN MAINTENANCE OF MERISTEMS-LIKE"/>
    <property type="match status" value="1"/>
</dbReference>
<name>A0ABR0NXL7_GOSAR</name>
<sequence>MAYDHVFERFIHNLSISPNIEIRGYFQDTGFLHASHMLGGYKLNPIFISAMVKSWRPDTHTFHLLCEECTIKRNSVALQLGLPVD</sequence>
<dbReference type="Proteomes" id="UP001358586">
    <property type="component" value="Chromosome 8"/>
</dbReference>
<proteinExistence type="predicted"/>
<dbReference type="EMBL" id="JARKNE010000008">
    <property type="protein sequence ID" value="KAK5810674.1"/>
    <property type="molecule type" value="Genomic_DNA"/>
</dbReference>
<gene>
    <name evidence="1" type="ORF">PVK06_025990</name>
</gene>
<accession>A0ABR0NXL7</accession>
<evidence type="ECO:0000313" key="2">
    <source>
        <dbReference type="Proteomes" id="UP001358586"/>
    </source>
</evidence>